<gene>
    <name evidence="1" type="ORF">CBR_g20309</name>
</gene>
<accession>A0A388L0F7</accession>
<evidence type="ECO:0000313" key="1">
    <source>
        <dbReference type="EMBL" id="GBG75683.1"/>
    </source>
</evidence>
<comment type="caution">
    <text evidence="1">The sequence shown here is derived from an EMBL/GenBank/DDBJ whole genome shotgun (WGS) entry which is preliminary data.</text>
</comment>
<evidence type="ECO:0000313" key="2">
    <source>
        <dbReference type="Proteomes" id="UP000265515"/>
    </source>
</evidence>
<sequence length="74" mass="8403">MSAVIVFSYNTPLLLLQNRKRIWICSCTGTFQMMVPFDEAVPTLWRDLWVWCRRSKKIAAQGTGGLSVVIISVV</sequence>
<reference evidence="1 2" key="1">
    <citation type="journal article" date="2018" name="Cell">
        <title>The Chara Genome: Secondary Complexity and Implications for Plant Terrestrialization.</title>
        <authorList>
            <person name="Nishiyama T."/>
            <person name="Sakayama H."/>
            <person name="Vries J.D."/>
            <person name="Buschmann H."/>
            <person name="Saint-Marcoux D."/>
            <person name="Ullrich K.K."/>
            <person name="Haas F.B."/>
            <person name="Vanderstraeten L."/>
            <person name="Becker D."/>
            <person name="Lang D."/>
            <person name="Vosolsobe S."/>
            <person name="Rombauts S."/>
            <person name="Wilhelmsson P.K.I."/>
            <person name="Janitza P."/>
            <person name="Kern R."/>
            <person name="Heyl A."/>
            <person name="Rumpler F."/>
            <person name="Villalobos L.I.A.C."/>
            <person name="Clay J.M."/>
            <person name="Skokan R."/>
            <person name="Toyoda A."/>
            <person name="Suzuki Y."/>
            <person name="Kagoshima H."/>
            <person name="Schijlen E."/>
            <person name="Tajeshwar N."/>
            <person name="Catarino B."/>
            <person name="Hetherington A.J."/>
            <person name="Saltykova A."/>
            <person name="Bonnot C."/>
            <person name="Breuninger H."/>
            <person name="Symeonidi A."/>
            <person name="Radhakrishnan G.V."/>
            <person name="Van Nieuwerburgh F."/>
            <person name="Deforce D."/>
            <person name="Chang C."/>
            <person name="Karol K.G."/>
            <person name="Hedrich R."/>
            <person name="Ulvskov P."/>
            <person name="Glockner G."/>
            <person name="Delwiche C.F."/>
            <person name="Petrasek J."/>
            <person name="Van de Peer Y."/>
            <person name="Friml J."/>
            <person name="Beilby M."/>
            <person name="Dolan L."/>
            <person name="Kohara Y."/>
            <person name="Sugano S."/>
            <person name="Fujiyama A."/>
            <person name="Delaux P.-M."/>
            <person name="Quint M."/>
            <person name="TheiBen G."/>
            <person name="Hagemann M."/>
            <person name="Harholt J."/>
            <person name="Dunand C."/>
            <person name="Zachgo S."/>
            <person name="Langdale J."/>
            <person name="Maumus F."/>
            <person name="Straeten D.V.D."/>
            <person name="Gould S.B."/>
            <person name="Rensing S.A."/>
        </authorList>
    </citation>
    <scope>NUCLEOTIDE SEQUENCE [LARGE SCALE GENOMIC DNA]</scope>
    <source>
        <strain evidence="1 2">S276</strain>
    </source>
</reference>
<organism evidence="1 2">
    <name type="scientific">Chara braunii</name>
    <name type="common">Braun's stonewort</name>
    <dbReference type="NCBI Taxonomy" id="69332"/>
    <lineage>
        <taxon>Eukaryota</taxon>
        <taxon>Viridiplantae</taxon>
        <taxon>Streptophyta</taxon>
        <taxon>Charophyceae</taxon>
        <taxon>Charales</taxon>
        <taxon>Characeae</taxon>
        <taxon>Chara</taxon>
    </lineage>
</organism>
<name>A0A388L0F7_CHABU</name>
<dbReference type="AlphaFoldDB" id="A0A388L0F7"/>
<keyword evidence="2" id="KW-1185">Reference proteome</keyword>
<protein>
    <submittedName>
        <fullName evidence="1">Uncharacterized protein</fullName>
    </submittedName>
</protein>
<dbReference type="Gramene" id="GBG75683">
    <property type="protein sequence ID" value="GBG75683"/>
    <property type="gene ID" value="CBR_g20309"/>
</dbReference>
<proteinExistence type="predicted"/>
<dbReference type="Proteomes" id="UP000265515">
    <property type="component" value="Unassembled WGS sequence"/>
</dbReference>
<dbReference type="EMBL" id="BFEA01000229">
    <property type="protein sequence ID" value="GBG75683.1"/>
    <property type="molecule type" value="Genomic_DNA"/>
</dbReference>